<sequence>FDHDLAFDIYLFNEAENNHEDFMESKVMTESSDEQPLDVVPEEPVVGEEALVEPQPLVAVAPPRPGMQFSSDEACFAYYLRYAFEEGFGIMKNGGASKDCKDRCIFTCTCGGKSRGKSNKAITERNKMIVKTGCKAALYLKLNSSTNKWVITEFIDEHNHQLLPEYVHKISCFRQLKEWAKKQLELNDSSGVSVVANINVVTQMGGGPKFCGFTERDCRNYLAKLRRGNFRKGDAAALMQQFRLKKQKDPNFYYSYKFDTENRLEIVVETDEMVSFFRRMRFGVN</sequence>
<evidence type="ECO:0000313" key="2">
    <source>
        <dbReference type="EMBL" id="KAJ4806050.1"/>
    </source>
</evidence>
<gene>
    <name evidence="2" type="ORF">LUZ62_018616</name>
</gene>
<accession>A0AAV8GNZ8</accession>
<dbReference type="AlphaFoldDB" id="A0AAV8GNZ8"/>
<dbReference type="PANTHER" id="PTHR47718">
    <property type="entry name" value="OS01G0519700 PROTEIN"/>
    <property type="match status" value="1"/>
</dbReference>
<feature type="non-terminal residue" evidence="2">
    <location>
        <position position="1"/>
    </location>
</feature>
<organism evidence="2 3">
    <name type="scientific">Rhynchospora pubera</name>
    <dbReference type="NCBI Taxonomy" id="906938"/>
    <lineage>
        <taxon>Eukaryota</taxon>
        <taxon>Viridiplantae</taxon>
        <taxon>Streptophyta</taxon>
        <taxon>Embryophyta</taxon>
        <taxon>Tracheophyta</taxon>
        <taxon>Spermatophyta</taxon>
        <taxon>Magnoliopsida</taxon>
        <taxon>Liliopsida</taxon>
        <taxon>Poales</taxon>
        <taxon>Cyperaceae</taxon>
        <taxon>Cyperoideae</taxon>
        <taxon>Rhynchosporeae</taxon>
        <taxon>Rhynchospora</taxon>
    </lineage>
</organism>
<proteinExistence type="predicted"/>
<comment type="caution">
    <text evidence="2">The sequence shown here is derived from an EMBL/GenBank/DDBJ whole genome shotgun (WGS) entry which is preliminary data.</text>
</comment>
<protein>
    <submittedName>
        <fullName evidence="2">Protein far1-related sequence 5</fullName>
    </submittedName>
</protein>
<keyword evidence="3" id="KW-1185">Reference proteome</keyword>
<feature type="non-terminal residue" evidence="2">
    <location>
        <position position="285"/>
    </location>
</feature>
<feature type="domain" description="FAR1" evidence="1">
    <location>
        <begin position="78"/>
        <end position="164"/>
    </location>
</feature>
<reference evidence="2" key="1">
    <citation type="submission" date="2022-08" db="EMBL/GenBank/DDBJ databases">
        <authorList>
            <person name="Marques A."/>
        </authorList>
    </citation>
    <scope>NUCLEOTIDE SEQUENCE</scope>
    <source>
        <strain evidence="2">RhyPub2mFocal</strain>
        <tissue evidence="2">Leaves</tissue>
    </source>
</reference>
<dbReference type="EMBL" id="JAMFTS010000001">
    <property type="protein sequence ID" value="KAJ4806050.1"/>
    <property type="molecule type" value="Genomic_DNA"/>
</dbReference>
<name>A0AAV8GNZ8_9POAL</name>
<evidence type="ECO:0000259" key="1">
    <source>
        <dbReference type="Pfam" id="PF03101"/>
    </source>
</evidence>
<dbReference type="InterPro" id="IPR004330">
    <property type="entry name" value="FAR1_DNA_bnd_dom"/>
</dbReference>
<evidence type="ECO:0000313" key="3">
    <source>
        <dbReference type="Proteomes" id="UP001140206"/>
    </source>
</evidence>
<dbReference type="Pfam" id="PF03101">
    <property type="entry name" value="FAR1"/>
    <property type="match status" value="1"/>
</dbReference>
<dbReference type="Proteomes" id="UP001140206">
    <property type="component" value="Chromosome 1"/>
</dbReference>